<dbReference type="AlphaFoldDB" id="A0A2P2JE76"/>
<name>A0A2P2JE76_RHIMU</name>
<dbReference type="EMBL" id="GGEC01011303">
    <property type="protein sequence ID" value="MBW91786.1"/>
    <property type="molecule type" value="Transcribed_RNA"/>
</dbReference>
<evidence type="ECO:0000313" key="1">
    <source>
        <dbReference type="EMBL" id="MBW91786.1"/>
    </source>
</evidence>
<organism evidence="1">
    <name type="scientific">Rhizophora mucronata</name>
    <name type="common">Asiatic mangrove</name>
    <dbReference type="NCBI Taxonomy" id="61149"/>
    <lineage>
        <taxon>Eukaryota</taxon>
        <taxon>Viridiplantae</taxon>
        <taxon>Streptophyta</taxon>
        <taxon>Embryophyta</taxon>
        <taxon>Tracheophyta</taxon>
        <taxon>Spermatophyta</taxon>
        <taxon>Magnoliopsida</taxon>
        <taxon>eudicotyledons</taxon>
        <taxon>Gunneridae</taxon>
        <taxon>Pentapetalae</taxon>
        <taxon>rosids</taxon>
        <taxon>fabids</taxon>
        <taxon>Malpighiales</taxon>
        <taxon>Rhizophoraceae</taxon>
        <taxon>Rhizophora</taxon>
    </lineage>
</organism>
<accession>A0A2P2JE76</accession>
<protein>
    <submittedName>
        <fullName evidence="1">Uncharacterized protein</fullName>
    </submittedName>
</protein>
<reference evidence="1" key="1">
    <citation type="submission" date="2018-02" db="EMBL/GenBank/DDBJ databases">
        <title>Rhizophora mucronata_Transcriptome.</title>
        <authorList>
            <person name="Meera S.P."/>
            <person name="Sreeshan A."/>
            <person name="Augustine A."/>
        </authorList>
    </citation>
    <scope>NUCLEOTIDE SEQUENCE</scope>
    <source>
        <tissue evidence="1">Leaf</tissue>
    </source>
</reference>
<proteinExistence type="predicted"/>
<sequence>MGTKYLVVLRMKVLFLRFLLCSFHNHKIRWILYFVFFF</sequence>